<evidence type="ECO:0000256" key="4">
    <source>
        <dbReference type="ARBA" id="ARBA00023033"/>
    </source>
</evidence>
<keyword evidence="4" id="KW-0503">Monooxygenase</keyword>
<dbReference type="EMBL" id="CAFBMT010000011">
    <property type="protein sequence ID" value="CAB4938905.1"/>
    <property type="molecule type" value="Genomic_DNA"/>
</dbReference>
<dbReference type="GO" id="GO:0046306">
    <property type="term" value="P:alkanesulfonate catabolic process"/>
    <property type="evidence" value="ECO:0007669"/>
    <property type="project" value="TreeGrafter"/>
</dbReference>
<evidence type="ECO:0000256" key="2">
    <source>
        <dbReference type="ARBA" id="ARBA00022643"/>
    </source>
</evidence>
<dbReference type="EMBL" id="CAFBIY010000012">
    <property type="protein sequence ID" value="CAB4846850.1"/>
    <property type="molecule type" value="Genomic_DNA"/>
</dbReference>
<dbReference type="NCBIfam" id="TIGR03619">
    <property type="entry name" value="F420_Rv2161c"/>
    <property type="match status" value="1"/>
</dbReference>
<dbReference type="EMBL" id="CAFBOL010000001">
    <property type="protein sequence ID" value="CAB4970256.1"/>
    <property type="molecule type" value="Genomic_DNA"/>
</dbReference>
<evidence type="ECO:0000313" key="10">
    <source>
        <dbReference type="EMBL" id="CAB4938905.1"/>
    </source>
</evidence>
<evidence type="ECO:0000313" key="8">
    <source>
        <dbReference type="EMBL" id="CAB4817130.1"/>
    </source>
</evidence>
<dbReference type="InterPro" id="IPR036661">
    <property type="entry name" value="Luciferase-like_sf"/>
</dbReference>
<dbReference type="PANTHER" id="PTHR42847">
    <property type="entry name" value="ALKANESULFONATE MONOOXYGENASE"/>
    <property type="match status" value="1"/>
</dbReference>
<dbReference type="SUPFAM" id="SSF51679">
    <property type="entry name" value="Bacterial luciferase-like"/>
    <property type="match status" value="1"/>
</dbReference>
<evidence type="ECO:0000313" key="6">
    <source>
        <dbReference type="EMBL" id="CAB4364140.1"/>
    </source>
</evidence>
<keyword evidence="1" id="KW-0285">Flavoprotein</keyword>
<name>A0A6J6Z5Q3_9ZZZZ</name>
<evidence type="ECO:0000256" key="1">
    <source>
        <dbReference type="ARBA" id="ARBA00022630"/>
    </source>
</evidence>
<evidence type="ECO:0000313" key="9">
    <source>
        <dbReference type="EMBL" id="CAB4846850.1"/>
    </source>
</evidence>
<keyword evidence="2" id="KW-0288">FMN</keyword>
<dbReference type="Gene3D" id="3.20.20.30">
    <property type="entry name" value="Luciferase-like domain"/>
    <property type="match status" value="1"/>
</dbReference>
<proteinExistence type="predicted"/>
<dbReference type="InterPro" id="IPR050172">
    <property type="entry name" value="SsuD_RutA_monooxygenase"/>
</dbReference>
<evidence type="ECO:0000313" key="7">
    <source>
        <dbReference type="EMBL" id="CAB4726684.1"/>
    </source>
</evidence>
<feature type="domain" description="Luciferase-like" evidence="5">
    <location>
        <begin position="8"/>
        <end position="299"/>
    </location>
</feature>
<organism evidence="8">
    <name type="scientific">freshwater metagenome</name>
    <dbReference type="NCBI Taxonomy" id="449393"/>
    <lineage>
        <taxon>unclassified sequences</taxon>
        <taxon>metagenomes</taxon>
        <taxon>ecological metagenomes</taxon>
    </lineage>
</organism>
<dbReference type="InterPro" id="IPR011251">
    <property type="entry name" value="Luciferase-like_dom"/>
</dbReference>
<protein>
    <submittedName>
        <fullName evidence="8">Unannotated protein</fullName>
    </submittedName>
</protein>
<dbReference type="EMBL" id="CAESGF010000010">
    <property type="protein sequence ID" value="CAB4364140.1"/>
    <property type="molecule type" value="Genomic_DNA"/>
</dbReference>
<dbReference type="AlphaFoldDB" id="A0A6J6Z5Q3"/>
<accession>A0A6J6Z5Q3</accession>
<dbReference type="Pfam" id="PF00296">
    <property type="entry name" value="Bac_luciferase"/>
    <property type="match status" value="1"/>
</dbReference>
<dbReference type="GO" id="GO:0008726">
    <property type="term" value="F:alkanesulfonate monooxygenase activity"/>
    <property type="evidence" value="ECO:0007669"/>
    <property type="project" value="TreeGrafter"/>
</dbReference>
<evidence type="ECO:0000313" key="11">
    <source>
        <dbReference type="EMBL" id="CAB4970256.1"/>
    </source>
</evidence>
<sequence length="327" mass="35835">MQFGLTDPGTDPRAVLDRAVLADELGFDSFFIGHHRFTPGFGQTQHPWVMLSAIAARTERIRLGTSIFLLPLSHPLEVAEQVASLDALSQGRVIFGPGLGYRKYEYDAVGLPYHKRGRLMSECMEILRGVWEHESYSHHGEFYSFDDVTLTPRPVQQPGIPIWVGANSDAAMHRAARLGDGWIVGFSDRLPKLVPRLAEYRALAADNGRTSTVALMRLVGLGATRADVEATWLPTIYQMLRGYARVQAPTERGDATEASLKAANKGTISLAEMGNDMLIAGTPDDCIAGIRRAIAETGCEQILVSTGGDPSPEMMQMFSREVMPAFT</sequence>
<reference evidence="8" key="1">
    <citation type="submission" date="2020-05" db="EMBL/GenBank/DDBJ databases">
        <authorList>
            <person name="Chiriac C."/>
            <person name="Salcher M."/>
            <person name="Ghai R."/>
            <person name="Kavagutti S V."/>
        </authorList>
    </citation>
    <scope>NUCLEOTIDE SEQUENCE</scope>
</reference>
<evidence type="ECO:0000256" key="3">
    <source>
        <dbReference type="ARBA" id="ARBA00023002"/>
    </source>
</evidence>
<dbReference type="InterPro" id="IPR019921">
    <property type="entry name" value="Lucif-like_OxRdtase_Rv2161c"/>
</dbReference>
<dbReference type="EMBL" id="CAFAAV010000074">
    <property type="protein sequence ID" value="CAB4817130.1"/>
    <property type="molecule type" value="Genomic_DNA"/>
</dbReference>
<dbReference type="EMBL" id="CAEZYF010000010">
    <property type="protein sequence ID" value="CAB4726684.1"/>
    <property type="molecule type" value="Genomic_DNA"/>
</dbReference>
<keyword evidence="3" id="KW-0560">Oxidoreductase</keyword>
<gene>
    <name evidence="7" type="ORF">UFOPK2656_01819</name>
    <name evidence="8" type="ORF">UFOPK3099_01152</name>
    <name evidence="9" type="ORF">UFOPK3267_00352</name>
    <name evidence="10" type="ORF">UFOPK3651_02006</name>
    <name evidence="11" type="ORF">UFOPK3931_00044</name>
    <name evidence="6" type="ORF">UFOPK4189_01907</name>
</gene>
<evidence type="ECO:0000259" key="5">
    <source>
        <dbReference type="Pfam" id="PF00296"/>
    </source>
</evidence>
<dbReference type="PANTHER" id="PTHR42847:SF4">
    <property type="entry name" value="ALKANESULFONATE MONOOXYGENASE-RELATED"/>
    <property type="match status" value="1"/>
</dbReference>